<dbReference type="SUPFAM" id="SSF52540">
    <property type="entry name" value="P-loop containing nucleoside triphosphate hydrolases"/>
    <property type="match status" value="1"/>
</dbReference>
<dbReference type="Pfam" id="PF13476">
    <property type="entry name" value="AAA_23"/>
    <property type="match status" value="1"/>
</dbReference>
<keyword evidence="6" id="KW-0406">Ion transport</keyword>
<evidence type="ECO:0000256" key="2">
    <source>
        <dbReference type="ARBA" id="ARBA00022448"/>
    </source>
</evidence>
<dbReference type="Proteomes" id="UP000070394">
    <property type="component" value="Unassembled WGS sequence"/>
</dbReference>
<dbReference type="GO" id="GO:0005524">
    <property type="term" value="F:ATP binding"/>
    <property type="evidence" value="ECO:0007669"/>
    <property type="project" value="InterPro"/>
</dbReference>
<dbReference type="PANTHER" id="PTHR42771">
    <property type="entry name" value="IRON(3+)-HYDROXAMATE IMPORT ATP-BINDING PROTEIN FHUC"/>
    <property type="match status" value="1"/>
</dbReference>
<accession>A0A133ZXU5</accession>
<dbReference type="InterPro" id="IPR027417">
    <property type="entry name" value="P-loop_NTPase"/>
</dbReference>
<evidence type="ECO:0000256" key="5">
    <source>
        <dbReference type="ARBA" id="ARBA00023004"/>
    </source>
</evidence>
<gene>
    <name evidence="9" type="ORF">HMPREF1866_00667</name>
</gene>
<evidence type="ECO:0000256" key="4">
    <source>
        <dbReference type="ARBA" id="ARBA00022496"/>
    </source>
</evidence>
<dbReference type="Pfam" id="PF13304">
    <property type="entry name" value="AAA_21"/>
    <property type="match status" value="1"/>
</dbReference>
<evidence type="ECO:0000256" key="7">
    <source>
        <dbReference type="ARBA" id="ARBA00023136"/>
    </source>
</evidence>
<dbReference type="OrthoDB" id="9784297at2"/>
<comment type="subcellular location">
    <subcellularLocation>
        <location evidence="1">Cell membrane</location>
        <topology evidence="1">Peripheral membrane protein</topology>
    </subcellularLocation>
</comment>
<keyword evidence="10" id="KW-1185">Reference proteome</keyword>
<dbReference type="PANTHER" id="PTHR42771:SF2">
    <property type="entry name" value="IRON(3+)-HYDROXAMATE IMPORT ATP-BINDING PROTEIN FHUC"/>
    <property type="match status" value="1"/>
</dbReference>
<dbReference type="InterPro" id="IPR003959">
    <property type="entry name" value="ATPase_AAA_core"/>
</dbReference>
<evidence type="ECO:0000256" key="6">
    <source>
        <dbReference type="ARBA" id="ARBA00023065"/>
    </source>
</evidence>
<protein>
    <submittedName>
        <fullName evidence="9">RecF/RecN/SMC protein</fullName>
    </submittedName>
</protein>
<organism evidence="9 10">
    <name type="scientific">Lachnoanaerobaculum saburreum</name>
    <dbReference type="NCBI Taxonomy" id="467210"/>
    <lineage>
        <taxon>Bacteria</taxon>
        <taxon>Bacillati</taxon>
        <taxon>Bacillota</taxon>
        <taxon>Clostridia</taxon>
        <taxon>Lachnospirales</taxon>
        <taxon>Lachnospiraceae</taxon>
        <taxon>Lachnoanaerobaculum</taxon>
    </lineage>
</organism>
<dbReference type="GO" id="GO:0016887">
    <property type="term" value="F:ATP hydrolysis activity"/>
    <property type="evidence" value="ECO:0007669"/>
    <property type="project" value="InterPro"/>
</dbReference>
<dbReference type="InterPro" id="IPR003593">
    <property type="entry name" value="AAA+_ATPase"/>
</dbReference>
<dbReference type="Gene3D" id="3.40.50.300">
    <property type="entry name" value="P-loop containing nucleotide triphosphate hydrolases"/>
    <property type="match status" value="2"/>
</dbReference>
<evidence type="ECO:0000256" key="3">
    <source>
        <dbReference type="ARBA" id="ARBA00022475"/>
    </source>
</evidence>
<comment type="caution">
    <text evidence="9">The sequence shown here is derived from an EMBL/GenBank/DDBJ whole genome shotgun (WGS) entry which is preliminary data.</text>
</comment>
<keyword evidence="5" id="KW-0408">Iron</keyword>
<evidence type="ECO:0000313" key="10">
    <source>
        <dbReference type="Proteomes" id="UP000070394"/>
    </source>
</evidence>
<keyword evidence="7" id="KW-0472">Membrane</keyword>
<keyword evidence="2" id="KW-0813">Transport</keyword>
<dbReference type="PATRIC" id="fig|467210.3.peg.658"/>
<evidence type="ECO:0000259" key="8">
    <source>
        <dbReference type="SMART" id="SM00382"/>
    </source>
</evidence>
<dbReference type="GO" id="GO:0006826">
    <property type="term" value="P:iron ion transport"/>
    <property type="evidence" value="ECO:0007669"/>
    <property type="project" value="UniProtKB-KW"/>
</dbReference>
<dbReference type="AlphaFoldDB" id="A0A133ZXU5"/>
<evidence type="ECO:0000313" key="9">
    <source>
        <dbReference type="EMBL" id="KXB60241.1"/>
    </source>
</evidence>
<dbReference type="InterPro" id="IPR051535">
    <property type="entry name" value="Siderophore_ABC-ATPase"/>
</dbReference>
<feature type="domain" description="AAA+ ATPase" evidence="8">
    <location>
        <begin position="45"/>
        <end position="219"/>
    </location>
</feature>
<dbReference type="SMART" id="SM00382">
    <property type="entry name" value="AAA"/>
    <property type="match status" value="1"/>
</dbReference>
<dbReference type="GO" id="GO:0005886">
    <property type="term" value="C:plasma membrane"/>
    <property type="evidence" value="ECO:0007669"/>
    <property type="project" value="UniProtKB-SubCell"/>
</dbReference>
<dbReference type="EMBL" id="LSDA01000017">
    <property type="protein sequence ID" value="KXB60241.1"/>
    <property type="molecule type" value="Genomic_DNA"/>
</dbReference>
<keyword evidence="3" id="KW-1003">Cell membrane</keyword>
<evidence type="ECO:0000256" key="1">
    <source>
        <dbReference type="ARBA" id="ARBA00004202"/>
    </source>
</evidence>
<sequence>MVVRKRNYFMIYIKSIIDIECDKLPKESYLRKIPCVKNFQGIDFGKAVTFFVGDNGTGKSTLLEAIAVTLGFNPEGGSGNFCFSTRDTHSELSDVMRVSRGVKKAKDGFFLRAESFYNVATEIENLADGAYSFYNGYGGKSMHSQSHGESFRSLMMNRFRGNGIYLLDEPEAALSPTTQMSMLCILKELEKLDSQFIIVTHSPILLAYPNSDIYEFDEEGIEKKGYKETESYLVTKSFLDNPEQMINLLFEK</sequence>
<keyword evidence="4" id="KW-0410">Iron transport</keyword>
<dbReference type="GO" id="GO:0006302">
    <property type="term" value="P:double-strand break repair"/>
    <property type="evidence" value="ECO:0007669"/>
    <property type="project" value="InterPro"/>
</dbReference>
<dbReference type="CDD" id="cd00267">
    <property type="entry name" value="ABC_ATPase"/>
    <property type="match status" value="1"/>
</dbReference>
<dbReference type="InterPro" id="IPR038729">
    <property type="entry name" value="Rad50/SbcC_AAA"/>
</dbReference>
<proteinExistence type="predicted"/>
<reference evidence="10" key="1">
    <citation type="submission" date="2016-01" db="EMBL/GenBank/DDBJ databases">
        <authorList>
            <person name="Mitreva M."/>
            <person name="Pepin K.H."/>
            <person name="Mihindukulasuriya K.A."/>
            <person name="Fulton R."/>
            <person name="Fronick C."/>
            <person name="O'Laughlin M."/>
            <person name="Miner T."/>
            <person name="Herter B."/>
            <person name="Rosa B.A."/>
            <person name="Cordes M."/>
            <person name="Tomlinson C."/>
            <person name="Wollam A."/>
            <person name="Palsikar V.B."/>
            <person name="Mardis E.R."/>
            <person name="Wilson R.K."/>
        </authorList>
    </citation>
    <scope>NUCLEOTIDE SEQUENCE [LARGE SCALE GENOMIC DNA]</scope>
    <source>
        <strain evidence="10">DNF00896</strain>
    </source>
</reference>
<name>A0A133ZXU5_9FIRM</name>